<name>A0A9C9JZJ3_UNCW3</name>
<sequence length="193" mass="22348">MSLKNRRKKVIIHNLQIQLIISIAGLIIGTSLILVTSLFLIFRNNMAAIGISKEFISEILYDSVLPVAVIALVVFVVSIWAIVLITHKIYGPLYRLRTYIKKLCEGETTDELQFRRGDAINGLKEIYNDLRKSMEKTLHYDYNTMVEIFSEIEEILDKIYYKRIKDREIYDQLQDTCSRLAKALDITSEAIEK</sequence>
<dbReference type="Gene3D" id="6.10.340.10">
    <property type="match status" value="1"/>
</dbReference>
<dbReference type="Proteomes" id="UP000885826">
    <property type="component" value="Unassembled WGS sequence"/>
</dbReference>
<dbReference type="AlphaFoldDB" id="A0A9C9JZJ3"/>
<organism evidence="2 3">
    <name type="scientific">candidate division WOR-3 bacterium</name>
    <dbReference type="NCBI Taxonomy" id="2052148"/>
    <lineage>
        <taxon>Bacteria</taxon>
        <taxon>Bacteria division WOR-3</taxon>
    </lineage>
</organism>
<proteinExistence type="predicted"/>
<evidence type="ECO:0000313" key="3">
    <source>
        <dbReference type="Proteomes" id="UP000885826"/>
    </source>
</evidence>
<keyword evidence="1" id="KW-0472">Membrane</keyword>
<gene>
    <name evidence="2" type="ORF">ENI34_03350</name>
</gene>
<protein>
    <recommendedName>
        <fullName evidence="4">HAMP domain-containing protein</fullName>
    </recommendedName>
</protein>
<dbReference type="EMBL" id="DRIG01000036">
    <property type="protein sequence ID" value="HEC78162.1"/>
    <property type="molecule type" value="Genomic_DNA"/>
</dbReference>
<evidence type="ECO:0000256" key="1">
    <source>
        <dbReference type="SAM" id="Phobius"/>
    </source>
</evidence>
<keyword evidence="1" id="KW-0812">Transmembrane</keyword>
<feature type="transmembrane region" description="Helical" evidence="1">
    <location>
        <begin position="20"/>
        <end position="43"/>
    </location>
</feature>
<keyword evidence="1" id="KW-1133">Transmembrane helix</keyword>
<reference evidence="2" key="1">
    <citation type="journal article" date="2020" name="mSystems">
        <title>Genome- and Community-Level Interaction Insights into Carbon Utilization and Element Cycling Functions of Hydrothermarchaeota in Hydrothermal Sediment.</title>
        <authorList>
            <person name="Zhou Z."/>
            <person name="Liu Y."/>
            <person name="Xu W."/>
            <person name="Pan J."/>
            <person name="Luo Z.H."/>
            <person name="Li M."/>
        </authorList>
    </citation>
    <scope>NUCLEOTIDE SEQUENCE</scope>
    <source>
        <strain evidence="2">HyVt-388</strain>
    </source>
</reference>
<comment type="caution">
    <text evidence="2">The sequence shown here is derived from an EMBL/GenBank/DDBJ whole genome shotgun (WGS) entry which is preliminary data.</text>
</comment>
<evidence type="ECO:0000313" key="2">
    <source>
        <dbReference type="EMBL" id="HEC78162.1"/>
    </source>
</evidence>
<accession>A0A9C9JZJ3</accession>
<evidence type="ECO:0008006" key="4">
    <source>
        <dbReference type="Google" id="ProtNLM"/>
    </source>
</evidence>
<feature type="transmembrane region" description="Helical" evidence="1">
    <location>
        <begin position="63"/>
        <end position="85"/>
    </location>
</feature>